<sequence>MPHTSPIMKTALELFCHAVEHYVEGKARDYRIAVLHSAHAMELSTKAALVKHNKSIYNDKGKTITVHDGLKLLKTLWGTDNLPYMSRVELLIDERNGIQHRYGTIDTVTMDYHLEAAFNFIDEILQKEFSADIHRFIRENVEKDVWIKCRFVKTEALQNLERAKATVESNPTLALLDSMNILEDTLSNINKNVLSIAPIELILINFMKDVIKDQNKRNKIIGEISEVFNIRNRVVHSEYTPNREELHTIINTIQECLNQLNKPDNRMIIESALLESLKERNSLFEGSLRTAKLYDVTFEMIKNVVDNFFNNEIYEFTTIELIKTINKGKYIVGNPINATIGRILGEGKDILFIQPIGRKNVLDDESNQTTTQTWKIIKE</sequence>
<evidence type="ECO:0000313" key="1">
    <source>
        <dbReference type="EMBL" id="MTV49802.1"/>
    </source>
</evidence>
<evidence type="ECO:0000313" key="2">
    <source>
        <dbReference type="Proteomes" id="UP000430670"/>
    </source>
</evidence>
<dbReference type="EMBL" id="WNKU01000015">
    <property type="protein sequence ID" value="MTV49802.1"/>
    <property type="molecule type" value="Genomic_DNA"/>
</dbReference>
<reference evidence="1 2" key="1">
    <citation type="submission" date="2019-11" db="EMBL/GenBank/DDBJ databases">
        <title>Whole-genome sequence of a the green, strictly anaerobic photosynthetic bacterium Heliobacillus mobilis DSM 6151.</title>
        <authorList>
            <person name="Kyndt J.A."/>
            <person name="Meyer T.E."/>
        </authorList>
    </citation>
    <scope>NUCLEOTIDE SEQUENCE [LARGE SCALE GENOMIC DNA]</scope>
    <source>
        <strain evidence="1 2">DSM 6151</strain>
    </source>
</reference>
<proteinExistence type="predicted"/>
<accession>A0A6I3SMN0</accession>
<dbReference type="RefSeq" id="WP_155476898.1">
    <property type="nucleotide sequence ID" value="NZ_WNKU01000015.1"/>
</dbReference>
<comment type="caution">
    <text evidence="1">The sequence shown here is derived from an EMBL/GenBank/DDBJ whole genome shotgun (WGS) entry which is preliminary data.</text>
</comment>
<organism evidence="1 2">
    <name type="scientific">Heliobacterium mobile</name>
    <name type="common">Heliobacillus mobilis</name>
    <dbReference type="NCBI Taxonomy" id="28064"/>
    <lineage>
        <taxon>Bacteria</taxon>
        <taxon>Bacillati</taxon>
        <taxon>Bacillota</taxon>
        <taxon>Clostridia</taxon>
        <taxon>Eubacteriales</taxon>
        <taxon>Heliobacteriaceae</taxon>
        <taxon>Heliobacterium</taxon>
    </lineage>
</organism>
<gene>
    <name evidence="1" type="ORF">GJ688_12550</name>
</gene>
<dbReference type="OrthoDB" id="9182727at2"/>
<protein>
    <submittedName>
        <fullName evidence="1">Uncharacterized protein</fullName>
    </submittedName>
</protein>
<dbReference type="AlphaFoldDB" id="A0A6I3SMN0"/>
<dbReference type="Proteomes" id="UP000430670">
    <property type="component" value="Unassembled WGS sequence"/>
</dbReference>
<keyword evidence="2" id="KW-1185">Reference proteome</keyword>
<name>A0A6I3SMN0_HELMO</name>